<dbReference type="STRING" id="35525.A0A164MZ79"/>
<protein>
    <submittedName>
        <fullName evidence="1">F14D2.9-like protein</fullName>
    </submittedName>
</protein>
<name>A0A164MZ79_9CRUS</name>
<comment type="caution">
    <text evidence="1">The sequence shown here is derived from an EMBL/GenBank/DDBJ whole genome shotgun (WGS) entry which is preliminary data.</text>
</comment>
<gene>
    <name evidence="1" type="ORF">APZ42_031281</name>
</gene>
<organism evidence="1 2">
    <name type="scientific">Daphnia magna</name>
    <dbReference type="NCBI Taxonomy" id="35525"/>
    <lineage>
        <taxon>Eukaryota</taxon>
        <taxon>Metazoa</taxon>
        <taxon>Ecdysozoa</taxon>
        <taxon>Arthropoda</taxon>
        <taxon>Crustacea</taxon>
        <taxon>Branchiopoda</taxon>
        <taxon>Diplostraca</taxon>
        <taxon>Cladocera</taxon>
        <taxon>Anomopoda</taxon>
        <taxon>Daphniidae</taxon>
        <taxon>Daphnia</taxon>
    </lineage>
</organism>
<dbReference type="Proteomes" id="UP000076858">
    <property type="component" value="Unassembled WGS sequence"/>
</dbReference>
<proteinExistence type="predicted"/>
<evidence type="ECO:0000313" key="2">
    <source>
        <dbReference type="Proteomes" id="UP000076858"/>
    </source>
</evidence>
<reference evidence="1 2" key="1">
    <citation type="submission" date="2016-03" db="EMBL/GenBank/DDBJ databases">
        <title>EvidentialGene: Evidence-directed Construction of Genes on Genomes.</title>
        <authorList>
            <person name="Gilbert D.G."/>
            <person name="Choi J.-H."/>
            <person name="Mockaitis K."/>
            <person name="Colbourne J."/>
            <person name="Pfrender M."/>
        </authorList>
    </citation>
    <scope>NUCLEOTIDE SEQUENCE [LARGE SCALE GENOMIC DNA]</scope>
    <source>
        <strain evidence="1 2">Xinb3</strain>
        <tissue evidence="1">Complete organism</tissue>
    </source>
</reference>
<dbReference type="EMBL" id="LRGB01002914">
    <property type="protein sequence ID" value="KZS05509.1"/>
    <property type="molecule type" value="Genomic_DNA"/>
</dbReference>
<dbReference type="AlphaFoldDB" id="A0A164MZ79"/>
<keyword evidence="2" id="KW-1185">Reference proteome</keyword>
<evidence type="ECO:0000313" key="1">
    <source>
        <dbReference type="EMBL" id="KZS05509.1"/>
    </source>
</evidence>
<accession>A0A164MZ79</accession>
<sequence length="126" mass="14140">MPGVVGCIDRTHVRIVRPVSYEKAYANRKYYTTLSMFKEFFMPNVIFYRSTQQSLAVITTTIFKASLIGKKFAHGFFGHGFLLGDSGYGCSTYLITLYGNPATVQENVSIKPTNQRDALLNGRLVL</sequence>